<dbReference type="EMBL" id="JAWDIO010000002">
    <property type="protein sequence ID" value="MDU0354211.1"/>
    <property type="molecule type" value="Genomic_DNA"/>
</dbReference>
<gene>
    <name evidence="1" type="ORF">RS130_09930</name>
</gene>
<name>A0ABU3SW22_9ALTE</name>
<dbReference type="Proteomes" id="UP001247805">
    <property type="component" value="Unassembled WGS sequence"/>
</dbReference>
<dbReference type="InterPro" id="IPR013780">
    <property type="entry name" value="Glyco_hydro_b"/>
</dbReference>
<evidence type="ECO:0000313" key="2">
    <source>
        <dbReference type="Proteomes" id="UP001247805"/>
    </source>
</evidence>
<reference evidence="1 2" key="1">
    <citation type="submission" date="2023-10" db="EMBL/GenBank/DDBJ databases">
        <title>Glaciecola aquimarina strain GGW-M5 nov., isolated from a coastal seawater.</title>
        <authorList>
            <person name="Bayburt H."/>
            <person name="Kim J.M."/>
            <person name="Choi B.J."/>
            <person name="Jeon C.O."/>
        </authorList>
    </citation>
    <scope>NUCLEOTIDE SEQUENCE [LARGE SCALE GENOMIC DNA]</scope>
    <source>
        <strain evidence="1 2">KCTC 32108</strain>
    </source>
</reference>
<evidence type="ECO:0000313" key="1">
    <source>
        <dbReference type="EMBL" id="MDU0354211.1"/>
    </source>
</evidence>
<sequence length="86" mass="9444">MLPDYELHLHSSTLAQPIANNGIFWRTVKSANGDSLLFLVNVSKETNQIKVSKGGSYRQLTNKLTNQSYGDSITIPPQGVAILTIQ</sequence>
<accession>A0ABU3SW22</accession>
<evidence type="ECO:0008006" key="3">
    <source>
        <dbReference type="Google" id="ProtNLM"/>
    </source>
</evidence>
<protein>
    <recommendedName>
        <fullName evidence="3">Maltogenic Amylase C-terminal domain-containing protein</fullName>
    </recommendedName>
</protein>
<dbReference type="RefSeq" id="WP_316025826.1">
    <property type="nucleotide sequence ID" value="NZ_JAWDIO010000002.1"/>
</dbReference>
<organism evidence="1 2">
    <name type="scientific">Paraglaciecola aquimarina</name>
    <dbReference type="NCBI Taxonomy" id="1235557"/>
    <lineage>
        <taxon>Bacteria</taxon>
        <taxon>Pseudomonadati</taxon>
        <taxon>Pseudomonadota</taxon>
        <taxon>Gammaproteobacteria</taxon>
        <taxon>Alteromonadales</taxon>
        <taxon>Alteromonadaceae</taxon>
        <taxon>Paraglaciecola</taxon>
    </lineage>
</organism>
<comment type="caution">
    <text evidence="1">The sequence shown here is derived from an EMBL/GenBank/DDBJ whole genome shotgun (WGS) entry which is preliminary data.</text>
</comment>
<keyword evidence="2" id="KW-1185">Reference proteome</keyword>
<proteinExistence type="predicted"/>
<dbReference type="Gene3D" id="2.60.40.1180">
    <property type="entry name" value="Golgi alpha-mannosidase II"/>
    <property type="match status" value="1"/>
</dbReference>